<proteinExistence type="predicted"/>
<sequence length="75" mass="8107">MIVERSSHWPHFGARMGCSDGAVGHTAGLCCLHYIRHVPCHFEPGAPISIVAPGRSDNEPLSGLRKGVLKIAKNY</sequence>
<accession>A0A0C2XHG7</accession>
<reference evidence="1 2" key="1">
    <citation type="submission" date="2014-04" db="EMBL/GenBank/DDBJ databases">
        <authorList>
            <consortium name="DOE Joint Genome Institute"/>
            <person name="Kuo A."/>
            <person name="Zuccaro A."/>
            <person name="Kohler A."/>
            <person name="Nagy L.G."/>
            <person name="Floudas D."/>
            <person name="Copeland A."/>
            <person name="Barry K.W."/>
            <person name="Cichocki N."/>
            <person name="Veneault-Fourrey C."/>
            <person name="LaButti K."/>
            <person name="Lindquist E.A."/>
            <person name="Lipzen A."/>
            <person name="Lundell T."/>
            <person name="Morin E."/>
            <person name="Murat C."/>
            <person name="Sun H."/>
            <person name="Tunlid A."/>
            <person name="Henrissat B."/>
            <person name="Grigoriev I.V."/>
            <person name="Hibbett D.S."/>
            <person name="Martin F."/>
            <person name="Nordberg H.P."/>
            <person name="Cantor M.N."/>
            <person name="Hua S.X."/>
        </authorList>
    </citation>
    <scope>NUCLEOTIDE SEQUENCE [LARGE SCALE GENOMIC DNA]</scope>
    <source>
        <strain evidence="1 2">MAFF 305830</strain>
    </source>
</reference>
<organism evidence="1 2">
    <name type="scientific">Serendipita vermifera MAFF 305830</name>
    <dbReference type="NCBI Taxonomy" id="933852"/>
    <lineage>
        <taxon>Eukaryota</taxon>
        <taxon>Fungi</taxon>
        <taxon>Dikarya</taxon>
        <taxon>Basidiomycota</taxon>
        <taxon>Agaricomycotina</taxon>
        <taxon>Agaricomycetes</taxon>
        <taxon>Sebacinales</taxon>
        <taxon>Serendipitaceae</taxon>
        <taxon>Serendipita</taxon>
    </lineage>
</organism>
<dbReference type="Proteomes" id="UP000054097">
    <property type="component" value="Unassembled WGS sequence"/>
</dbReference>
<name>A0A0C2XHG7_SERVB</name>
<evidence type="ECO:0000313" key="1">
    <source>
        <dbReference type="EMBL" id="KIM28532.1"/>
    </source>
</evidence>
<dbReference type="AlphaFoldDB" id="A0A0C2XHG7"/>
<reference evidence="2" key="2">
    <citation type="submission" date="2015-01" db="EMBL/GenBank/DDBJ databases">
        <title>Evolutionary Origins and Diversification of the Mycorrhizal Mutualists.</title>
        <authorList>
            <consortium name="DOE Joint Genome Institute"/>
            <consortium name="Mycorrhizal Genomics Consortium"/>
            <person name="Kohler A."/>
            <person name="Kuo A."/>
            <person name="Nagy L.G."/>
            <person name="Floudas D."/>
            <person name="Copeland A."/>
            <person name="Barry K.W."/>
            <person name="Cichocki N."/>
            <person name="Veneault-Fourrey C."/>
            <person name="LaButti K."/>
            <person name="Lindquist E.A."/>
            <person name="Lipzen A."/>
            <person name="Lundell T."/>
            <person name="Morin E."/>
            <person name="Murat C."/>
            <person name="Riley R."/>
            <person name="Ohm R."/>
            <person name="Sun H."/>
            <person name="Tunlid A."/>
            <person name="Henrissat B."/>
            <person name="Grigoriev I.V."/>
            <person name="Hibbett D.S."/>
            <person name="Martin F."/>
        </authorList>
    </citation>
    <scope>NUCLEOTIDE SEQUENCE [LARGE SCALE GENOMIC DNA]</scope>
    <source>
        <strain evidence="2">MAFF 305830</strain>
    </source>
</reference>
<dbReference type="EMBL" id="KN824292">
    <property type="protein sequence ID" value="KIM28532.1"/>
    <property type="molecule type" value="Genomic_DNA"/>
</dbReference>
<evidence type="ECO:0000313" key="2">
    <source>
        <dbReference type="Proteomes" id="UP000054097"/>
    </source>
</evidence>
<keyword evidence="2" id="KW-1185">Reference proteome</keyword>
<dbReference type="HOGENOM" id="CLU_2672652_0_0_1"/>
<protein>
    <submittedName>
        <fullName evidence="1">Uncharacterized protein</fullName>
    </submittedName>
</protein>
<gene>
    <name evidence="1" type="ORF">M408DRAFT_136247</name>
</gene>